<sequence length="50" mass="5236">MAAESASQIDGAAASLQSEAAINKIFARLSQGDRLSQINWQAKSEALSTV</sequence>
<name>A0ABW6IAP3_9CYAN</name>
<dbReference type="RefSeq" id="WP_377960382.1">
    <property type="nucleotide sequence ID" value="NZ_JBHZOL010000004.1"/>
</dbReference>
<proteinExistence type="predicted"/>
<reference evidence="1 2" key="1">
    <citation type="submission" date="2024-10" db="EMBL/GenBank/DDBJ databases">
        <authorList>
            <person name="Ratan Roy A."/>
            <person name="Morales Sandoval P.H."/>
            <person name="De Los Santos Villalobos S."/>
            <person name="Chakraborty S."/>
            <person name="Mukherjee J."/>
        </authorList>
    </citation>
    <scope>NUCLEOTIDE SEQUENCE [LARGE SCALE GENOMIC DNA]</scope>
    <source>
        <strain evidence="1 2">S1</strain>
    </source>
</reference>
<gene>
    <name evidence="1" type="ORF">ACFVKH_00705</name>
</gene>
<organism evidence="1 2">
    <name type="scientific">Almyronema epifaneia S1</name>
    <dbReference type="NCBI Taxonomy" id="2991925"/>
    <lineage>
        <taxon>Bacteria</taxon>
        <taxon>Bacillati</taxon>
        <taxon>Cyanobacteriota</taxon>
        <taxon>Cyanophyceae</taxon>
        <taxon>Nodosilineales</taxon>
        <taxon>Nodosilineaceae</taxon>
        <taxon>Almyronema</taxon>
        <taxon>Almyronema epifaneia</taxon>
    </lineage>
</organism>
<accession>A0ABW6IAP3</accession>
<evidence type="ECO:0000313" key="2">
    <source>
        <dbReference type="Proteomes" id="UP001600165"/>
    </source>
</evidence>
<comment type="caution">
    <text evidence="1">The sequence shown here is derived from an EMBL/GenBank/DDBJ whole genome shotgun (WGS) entry which is preliminary data.</text>
</comment>
<dbReference type="Proteomes" id="UP001600165">
    <property type="component" value="Unassembled WGS sequence"/>
</dbReference>
<keyword evidence="2" id="KW-1185">Reference proteome</keyword>
<evidence type="ECO:0000313" key="1">
    <source>
        <dbReference type="EMBL" id="MFE4104775.1"/>
    </source>
</evidence>
<dbReference type="EMBL" id="JBHZOL010000004">
    <property type="protein sequence ID" value="MFE4104775.1"/>
    <property type="molecule type" value="Genomic_DNA"/>
</dbReference>
<protein>
    <submittedName>
        <fullName evidence="1">Uncharacterized protein</fullName>
    </submittedName>
</protein>